<evidence type="ECO:0000313" key="12">
    <source>
        <dbReference type="Proteomes" id="UP000249590"/>
    </source>
</evidence>
<dbReference type="GO" id="GO:0015740">
    <property type="term" value="P:C4-dicarboxylate transport"/>
    <property type="evidence" value="ECO:0007669"/>
    <property type="project" value="TreeGrafter"/>
</dbReference>
<keyword evidence="5 9" id="KW-0812">Transmembrane</keyword>
<reference evidence="11 12" key="1">
    <citation type="submission" date="2018-05" db="EMBL/GenBank/DDBJ databases">
        <title>Acuticoccus sediminis sp. nov., isolated from deep-sea sediment of Indian Ocean.</title>
        <authorList>
            <person name="Liu X."/>
            <person name="Lai Q."/>
            <person name="Du Y."/>
            <person name="Sun F."/>
            <person name="Zhang X."/>
            <person name="Wang S."/>
            <person name="Shao Z."/>
        </authorList>
    </citation>
    <scope>NUCLEOTIDE SEQUENCE [LARGE SCALE GENOMIC DNA]</scope>
    <source>
        <strain evidence="11 12">PTG4-2</strain>
    </source>
</reference>
<proteinExistence type="inferred from homology"/>
<comment type="similarity">
    <text evidence="8 9">Belongs to the TRAP transporter small permease family.</text>
</comment>
<dbReference type="PANTHER" id="PTHR35011:SF2">
    <property type="entry name" value="2,3-DIKETO-L-GULONATE TRAP TRANSPORTER SMALL PERMEASE PROTEIN YIAM"/>
    <property type="match status" value="1"/>
</dbReference>
<evidence type="ECO:0000256" key="6">
    <source>
        <dbReference type="ARBA" id="ARBA00022989"/>
    </source>
</evidence>
<dbReference type="Pfam" id="PF04290">
    <property type="entry name" value="DctQ"/>
    <property type="match status" value="1"/>
</dbReference>
<keyword evidence="12" id="KW-1185">Reference proteome</keyword>
<evidence type="ECO:0000256" key="1">
    <source>
        <dbReference type="ARBA" id="ARBA00004429"/>
    </source>
</evidence>
<keyword evidence="4 9" id="KW-0997">Cell inner membrane</keyword>
<evidence type="ECO:0000256" key="4">
    <source>
        <dbReference type="ARBA" id="ARBA00022519"/>
    </source>
</evidence>
<feature type="transmembrane region" description="Helical" evidence="9">
    <location>
        <begin position="86"/>
        <end position="107"/>
    </location>
</feature>
<comment type="caution">
    <text evidence="11">The sequence shown here is derived from an EMBL/GenBank/DDBJ whole genome shotgun (WGS) entry which is preliminary data.</text>
</comment>
<comment type="subunit">
    <text evidence="9">The complex comprises the extracytoplasmic solute receptor protein and the two transmembrane proteins.</text>
</comment>
<sequence>MIRVTDQLAKASEALATIAFIGFFAAILAQIGYRYLGISLVFSEEVARLLNLYVVFIGLVVVTVRHGHIRIDLLDRIFGPGPVTSALYRIQLVLTFVFLASVAWGSWSLTYANWPYPLATLDFMPKGTIYLAPFLGAALGAVVSLLRLVQPVPPLGEPLIEETE</sequence>
<feature type="transmembrane region" description="Helical" evidence="9">
    <location>
        <begin position="48"/>
        <end position="65"/>
    </location>
</feature>
<gene>
    <name evidence="11" type="ORF">DLJ53_21550</name>
</gene>
<accession>A0A8B2NU06</accession>
<dbReference type="InterPro" id="IPR055348">
    <property type="entry name" value="DctQ"/>
</dbReference>
<feature type="transmembrane region" description="Helical" evidence="9">
    <location>
        <begin position="12"/>
        <end position="36"/>
    </location>
</feature>
<dbReference type="OrthoDB" id="4964541at2"/>
<evidence type="ECO:0000259" key="10">
    <source>
        <dbReference type="Pfam" id="PF04290"/>
    </source>
</evidence>
<keyword evidence="7 9" id="KW-0472">Membrane</keyword>
<dbReference type="Proteomes" id="UP000249590">
    <property type="component" value="Unassembled WGS sequence"/>
</dbReference>
<evidence type="ECO:0000256" key="7">
    <source>
        <dbReference type="ARBA" id="ARBA00023136"/>
    </source>
</evidence>
<keyword evidence="2 9" id="KW-0813">Transport</keyword>
<comment type="function">
    <text evidence="9">Part of the tripartite ATP-independent periplasmic (TRAP) transport system.</text>
</comment>
<dbReference type="GO" id="GO:0005886">
    <property type="term" value="C:plasma membrane"/>
    <property type="evidence" value="ECO:0007669"/>
    <property type="project" value="UniProtKB-SubCell"/>
</dbReference>
<evidence type="ECO:0000256" key="5">
    <source>
        <dbReference type="ARBA" id="ARBA00022692"/>
    </source>
</evidence>
<feature type="transmembrane region" description="Helical" evidence="9">
    <location>
        <begin position="127"/>
        <end position="149"/>
    </location>
</feature>
<dbReference type="RefSeq" id="WP_111349162.1">
    <property type="nucleotide sequence ID" value="NZ_JAIWKD010000006.1"/>
</dbReference>
<comment type="subcellular location">
    <subcellularLocation>
        <location evidence="1 9">Cell inner membrane</location>
        <topology evidence="1 9">Multi-pass membrane protein</topology>
    </subcellularLocation>
</comment>
<evidence type="ECO:0000256" key="9">
    <source>
        <dbReference type="RuleBase" id="RU369079"/>
    </source>
</evidence>
<keyword evidence="6 9" id="KW-1133">Transmembrane helix</keyword>
<dbReference type="AlphaFoldDB" id="A0A8B2NU06"/>
<organism evidence="11 12">
    <name type="scientific">Acuticoccus sediminis</name>
    <dbReference type="NCBI Taxonomy" id="2184697"/>
    <lineage>
        <taxon>Bacteria</taxon>
        <taxon>Pseudomonadati</taxon>
        <taxon>Pseudomonadota</taxon>
        <taxon>Alphaproteobacteria</taxon>
        <taxon>Hyphomicrobiales</taxon>
        <taxon>Amorphaceae</taxon>
        <taxon>Acuticoccus</taxon>
    </lineage>
</organism>
<dbReference type="GO" id="GO:0022857">
    <property type="term" value="F:transmembrane transporter activity"/>
    <property type="evidence" value="ECO:0007669"/>
    <property type="project" value="UniProtKB-UniRule"/>
</dbReference>
<evidence type="ECO:0000256" key="8">
    <source>
        <dbReference type="ARBA" id="ARBA00038436"/>
    </source>
</evidence>
<dbReference type="PANTHER" id="PTHR35011">
    <property type="entry name" value="2,3-DIKETO-L-GULONATE TRAP TRANSPORTER SMALL PERMEASE PROTEIN YIAM"/>
    <property type="match status" value="1"/>
</dbReference>
<protein>
    <recommendedName>
        <fullName evidence="9">TRAP transporter small permease protein</fullName>
    </recommendedName>
</protein>
<dbReference type="InterPro" id="IPR007387">
    <property type="entry name" value="TRAP_DctQ"/>
</dbReference>
<feature type="domain" description="Tripartite ATP-independent periplasmic transporters DctQ component" evidence="10">
    <location>
        <begin position="24"/>
        <end position="151"/>
    </location>
</feature>
<evidence type="ECO:0000256" key="2">
    <source>
        <dbReference type="ARBA" id="ARBA00022448"/>
    </source>
</evidence>
<keyword evidence="3" id="KW-1003">Cell membrane</keyword>
<name>A0A8B2NU06_9HYPH</name>
<evidence type="ECO:0000256" key="3">
    <source>
        <dbReference type="ARBA" id="ARBA00022475"/>
    </source>
</evidence>
<dbReference type="EMBL" id="QHHQ01000005">
    <property type="protein sequence ID" value="RAH99136.1"/>
    <property type="molecule type" value="Genomic_DNA"/>
</dbReference>
<evidence type="ECO:0000313" key="11">
    <source>
        <dbReference type="EMBL" id="RAH99136.1"/>
    </source>
</evidence>